<dbReference type="PANTHER" id="PTHR14387">
    <property type="entry name" value="THADA/DEATH RECEPTOR INTERACTING PROTEIN"/>
    <property type="match status" value="1"/>
</dbReference>
<evidence type="ECO:0000256" key="2">
    <source>
        <dbReference type="SAM" id="MobiDB-lite"/>
    </source>
</evidence>
<keyword evidence="1" id="KW-0819">tRNA processing</keyword>
<evidence type="ECO:0000259" key="4">
    <source>
        <dbReference type="Pfam" id="PF25151"/>
    </source>
</evidence>
<dbReference type="Pfam" id="PF10350">
    <property type="entry name" value="DUF2428"/>
    <property type="match status" value="1"/>
</dbReference>
<proteinExistence type="predicted"/>
<evidence type="ECO:0000313" key="6">
    <source>
        <dbReference type="Proteomes" id="UP001149090"/>
    </source>
</evidence>
<dbReference type="PANTHER" id="PTHR14387:SF0">
    <property type="entry name" value="DUF2428 DOMAIN-CONTAINING PROTEIN"/>
    <property type="match status" value="1"/>
</dbReference>
<dbReference type="GO" id="GO:0005829">
    <property type="term" value="C:cytosol"/>
    <property type="evidence" value="ECO:0007669"/>
    <property type="project" value="TreeGrafter"/>
</dbReference>
<keyword evidence="6" id="KW-1185">Reference proteome</keyword>
<feature type="domain" description="DUF2428" evidence="3">
    <location>
        <begin position="60"/>
        <end position="367"/>
    </location>
</feature>
<dbReference type="InterPro" id="IPR051954">
    <property type="entry name" value="tRNA_methyltransferase_THADA"/>
</dbReference>
<reference evidence="5" key="1">
    <citation type="submission" date="2022-10" db="EMBL/GenBank/DDBJ databases">
        <title>Novel sulphate-reducing endosymbionts in the free-living metamonad Anaeramoeba.</title>
        <authorList>
            <person name="Jerlstrom-Hultqvist J."/>
            <person name="Cepicka I."/>
            <person name="Gallot-Lavallee L."/>
            <person name="Salas-Leiva D."/>
            <person name="Curtis B.A."/>
            <person name="Zahonova K."/>
            <person name="Pipaliya S."/>
            <person name="Dacks J."/>
            <person name="Roger A.J."/>
        </authorList>
    </citation>
    <scope>NUCLEOTIDE SEQUENCE</scope>
    <source>
        <strain evidence="5">BMAN</strain>
    </source>
</reference>
<evidence type="ECO:0000313" key="5">
    <source>
        <dbReference type="EMBL" id="KAJ5066741.1"/>
    </source>
</evidence>
<feature type="region of interest" description="Disordered" evidence="2">
    <location>
        <begin position="89"/>
        <end position="111"/>
    </location>
</feature>
<accession>A0A9Q0L5V9</accession>
<evidence type="ECO:0000259" key="3">
    <source>
        <dbReference type="Pfam" id="PF10350"/>
    </source>
</evidence>
<dbReference type="GO" id="GO:0030488">
    <property type="term" value="P:tRNA methylation"/>
    <property type="evidence" value="ECO:0007669"/>
    <property type="project" value="TreeGrafter"/>
</dbReference>
<dbReference type="InterPro" id="IPR056842">
    <property type="entry name" value="THADA-like_TPR_C"/>
</dbReference>
<dbReference type="Pfam" id="PF25151">
    <property type="entry name" value="TPR_Trm732_C"/>
    <property type="match status" value="1"/>
</dbReference>
<dbReference type="AlphaFoldDB" id="A0A9Q0L5V9"/>
<gene>
    <name evidence="5" type="ORF">M0811_03085</name>
</gene>
<dbReference type="EMBL" id="JAPDFW010000136">
    <property type="protein sequence ID" value="KAJ5066741.1"/>
    <property type="molecule type" value="Genomic_DNA"/>
</dbReference>
<feature type="domain" description="tRNA (32-2'-O)-methyltransferase regulator THADA-like C-terminal TPR repeats region" evidence="4">
    <location>
        <begin position="369"/>
        <end position="501"/>
    </location>
</feature>
<dbReference type="OrthoDB" id="73997at2759"/>
<protein>
    <submittedName>
        <fullName evidence="5">Thyroid adenoma-associated protein</fullName>
    </submittedName>
</protein>
<comment type="caution">
    <text evidence="5">The sequence shown here is derived from an EMBL/GenBank/DDBJ whole genome shotgun (WGS) entry which is preliminary data.</text>
</comment>
<evidence type="ECO:0000256" key="1">
    <source>
        <dbReference type="ARBA" id="ARBA00022694"/>
    </source>
</evidence>
<organism evidence="5 6">
    <name type="scientific">Anaeramoeba ignava</name>
    <name type="common">Anaerobic marine amoeba</name>
    <dbReference type="NCBI Taxonomy" id="1746090"/>
    <lineage>
        <taxon>Eukaryota</taxon>
        <taxon>Metamonada</taxon>
        <taxon>Anaeramoebidae</taxon>
        <taxon>Anaeramoeba</taxon>
    </lineage>
</organism>
<name>A0A9Q0L5V9_ANAIG</name>
<dbReference type="InterPro" id="IPR019442">
    <property type="entry name" value="THADA/TRM732_DUF2428"/>
</dbReference>
<sequence length="512" mass="59652">MSKNNFNLMLTFQKTGVHGSFCAMNGILSEISLEQYIRSINSNGNIENEKEITKRWKETFVEIINISEKLSELTLKIIGVSRKHAFSLHEKESNENDENNENNENHDVEDISGDKTDQIICSWLAMKELLTLLTNILQQVKFQYTYIIDKEHQIQKKDFLILPPDDIERIGRLMINLILNTRHKGVIERGEEQFERYCEILTEIQYKEISSLKTKWMNELFQTFFEYDTAVLRRSGALPPIFLSLLRTEKQGIAGETPKDGMIQTTINRLLEYARLNVVNEKNQELLQSFQLNLQKISTENTSIKSKIIKVFSSIPTDAAIDESTTIHSLNILRAIFRDSVLSKASSEYLLEGFLLSLYRYNANHWEIRNAGSLCYTTLISKTLFSKTKPDKRVVFVIARDFFNQIPGMYQFLLNFFGNQNTNHTFISQTYQQAEEKKSQENKLESNHYLHSPMLYPILLLLSSIHPNPFELPNEKYSMNPFKPYLFHCLSSQDFMIRNFSIENFSSFNLQK</sequence>
<dbReference type="Proteomes" id="UP001149090">
    <property type="component" value="Unassembled WGS sequence"/>
</dbReference>